<organism evidence="2 3">
    <name type="scientific">Stylosanthes scabra</name>
    <dbReference type="NCBI Taxonomy" id="79078"/>
    <lineage>
        <taxon>Eukaryota</taxon>
        <taxon>Viridiplantae</taxon>
        <taxon>Streptophyta</taxon>
        <taxon>Embryophyta</taxon>
        <taxon>Tracheophyta</taxon>
        <taxon>Spermatophyta</taxon>
        <taxon>Magnoliopsida</taxon>
        <taxon>eudicotyledons</taxon>
        <taxon>Gunneridae</taxon>
        <taxon>Pentapetalae</taxon>
        <taxon>rosids</taxon>
        <taxon>fabids</taxon>
        <taxon>Fabales</taxon>
        <taxon>Fabaceae</taxon>
        <taxon>Papilionoideae</taxon>
        <taxon>50 kb inversion clade</taxon>
        <taxon>dalbergioids sensu lato</taxon>
        <taxon>Dalbergieae</taxon>
        <taxon>Pterocarpus clade</taxon>
        <taxon>Stylosanthes</taxon>
    </lineage>
</organism>
<comment type="caution">
    <text evidence="2">The sequence shown here is derived from an EMBL/GenBank/DDBJ whole genome shotgun (WGS) entry which is preliminary data.</text>
</comment>
<dbReference type="EMBL" id="JASCZI010030665">
    <property type="protein sequence ID" value="MED6124189.1"/>
    <property type="molecule type" value="Genomic_DNA"/>
</dbReference>
<sequence length="389" mass="44326">MASVKQVVRRTRVERGAPPLPPRLSQMPVNRWFENDNERDAYDERFSMMEILPPKYNGEGGLRPFLLMSERYHPRFVAATYTTIFIRDNLNSEGRGSFWSGFRLGDQTYQFPLSVLATARGLENKGATFKGGSIPHRSWGEFDKLEAARELRLEMSASGKYVNRRMSTDHRLLLYVLSYILLPRKRNQSTVNEEDRLILWAMAKGKQIHWPYLLANQMLKFSQGTADLYLGHAHLWTRIFEVAGIDMSREEAETPSKANVITTKNINLMRRNTVNQANEAGDAGKDVVAEDAPMVDVQPQVEVDPPSQVPSEVEVPPPVRQVNKEFIQIGFEGMRDMVTEGFARLSNRLDNLDTRMANLQNEFRSFRGKDPSADNLKQQDGATARDQSS</sequence>
<evidence type="ECO:0000256" key="1">
    <source>
        <dbReference type="SAM" id="MobiDB-lite"/>
    </source>
</evidence>
<accession>A0ABU6RJS1</accession>
<evidence type="ECO:0000313" key="2">
    <source>
        <dbReference type="EMBL" id="MED6124189.1"/>
    </source>
</evidence>
<keyword evidence="3" id="KW-1185">Reference proteome</keyword>
<evidence type="ECO:0000313" key="3">
    <source>
        <dbReference type="Proteomes" id="UP001341840"/>
    </source>
</evidence>
<reference evidence="2 3" key="1">
    <citation type="journal article" date="2023" name="Plants (Basel)">
        <title>Bridging the Gap: Combining Genomics and Transcriptomics Approaches to Understand Stylosanthes scabra, an Orphan Legume from the Brazilian Caatinga.</title>
        <authorList>
            <person name="Ferreira-Neto J.R.C."/>
            <person name="da Silva M.D."/>
            <person name="Binneck E."/>
            <person name="de Melo N.F."/>
            <person name="da Silva R.H."/>
            <person name="de Melo A.L.T.M."/>
            <person name="Pandolfi V."/>
            <person name="Bustamante F.O."/>
            <person name="Brasileiro-Vidal A.C."/>
            <person name="Benko-Iseppon A.M."/>
        </authorList>
    </citation>
    <scope>NUCLEOTIDE SEQUENCE [LARGE SCALE GENOMIC DNA]</scope>
    <source>
        <tissue evidence="2">Leaves</tissue>
    </source>
</reference>
<feature type="compositionally biased region" description="Polar residues" evidence="1">
    <location>
        <begin position="375"/>
        <end position="389"/>
    </location>
</feature>
<gene>
    <name evidence="2" type="ORF">PIB30_056752</name>
</gene>
<dbReference type="Proteomes" id="UP001341840">
    <property type="component" value="Unassembled WGS sequence"/>
</dbReference>
<feature type="region of interest" description="Disordered" evidence="1">
    <location>
        <begin position="365"/>
        <end position="389"/>
    </location>
</feature>
<name>A0ABU6RJS1_9FABA</name>
<feature type="region of interest" description="Disordered" evidence="1">
    <location>
        <begin position="1"/>
        <end position="21"/>
    </location>
</feature>
<proteinExistence type="predicted"/>
<protein>
    <submittedName>
        <fullName evidence="2">Uncharacterized protein</fullName>
    </submittedName>
</protein>